<dbReference type="Proteomes" id="UP000886803">
    <property type="component" value="Unassembled WGS sequence"/>
</dbReference>
<dbReference type="EMBL" id="DWYG01000100">
    <property type="protein sequence ID" value="HJB42078.1"/>
    <property type="molecule type" value="Genomic_DNA"/>
</dbReference>
<dbReference type="AlphaFoldDB" id="A0A9D2S2U4"/>
<evidence type="ECO:0000313" key="1">
    <source>
        <dbReference type="EMBL" id="HJB42078.1"/>
    </source>
</evidence>
<accession>A0A9D2S2U4</accession>
<name>A0A9D2S2U4_9FIRM</name>
<feature type="non-terminal residue" evidence="1">
    <location>
        <position position="63"/>
    </location>
</feature>
<sequence>MERACGAILKSLAAAFRPSFSNRAAGAFPYLNSKRSKKVFPQLAVADAEGGVSFIGHVVKIAV</sequence>
<proteinExistence type="predicted"/>
<protein>
    <submittedName>
        <fullName evidence="1">Uncharacterized protein</fullName>
    </submittedName>
</protein>
<reference evidence="1" key="1">
    <citation type="journal article" date="2021" name="PeerJ">
        <title>Extensive microbial diversity within the chicken gut microbiome revealed by metagenomics and culture.</title>
        <authorList>
            <person name="Gilroy R."/>
            <person name="Ravi A."/>
            <person name="Getino M."/>
            <person name="Pursley I."/>
            <person name="Horton D.L."/>
            <person name="Alikhan N.F."/>
            <person name="Baker D."/>
            <person name="Gharbi K."/>
            <person name="Hall N."/>
            <person name="Watson M."/>
            <person name="Adriaenssens E.M."/>
            <person name="Foster-Nyarko E."/>
            <person name="Jarju S."/>
            <person name="Secka A."/>
            <person name="Antonio M."/>
            <person name="Oren A."/>
            <person name="Chaudhuri R.R."/>
            <person name="La Ragione R."/>
            <person name="Hildebrand F."/>
            <person name="Pallen M.J."/>
        </authorList>
    </citation>
    <scope>NUCLEOTIDE SEQUENCE</scope>
    <source>
        <strain evidence="1">ChiBcec8-13705</strain>
    </source>
</reference>
<organism evidence="1 2">
    <name type="scientific">Candidatus Gemmiger avicola</name>
    <dbReference type="NCBI Taxonomy" id="2838605"/>
    <lineage>
        <taxon>Bacteria</taxon>
        <taxon>Bacillati</taxon>
        <taxon>Bacillota</taxon>
        <taxon>Clostridia</taxon>
        <taxon>Eubacteriales</taxon>
        <taxon>Gemmiger</taxon>
    </lineage>
</organism>
<comment type="caution">
    <text evidence="1">The sequence shown here is derived from an EMBL/GenBank/DDBJ whole genome shotgun (WGS) entry which is preliminary data.</text>
</comment>
<evidence type="ECO:0000313" key="2">
    <source>
        <dbReference type="Proteomes" id="UP000886803"/>
    </source>
</evidence>
<reference evidence="1" key="2">
    <citation type="submission" date="2021-04" db="EMBL/GenBank/DDBJ databases">
        <authorList>
            <person name="Gilroy R."/>
        </authorList>
    </citation>
    <scope>NUCLEOTIDE SEQUENCE</scope>
    <source>
        <strain evidence="1">ChiBcec8-13705</strain>
    </source>
</reference>
<gene>
    <name evidence="1" type="ORF">H9945_06220</name>
</gene>